<gene>
    <name evidence="1" type="ORF">AFUS01_LOCUS26489</name>
</gene>
<evidence type="ECO:0000313" key="2">
    <source>
        <dbReference type="Proteomes" id="UP000708208"/>
    </source>
</evidence>
<accession>A0A8J2L5I6</accession>
<name>A0A8J2L5I6_9HEXA</name>
<reference evidence="1" key="1">
    <citation type="submission" date="2021-06" db="EMBL/GenBank/DDBJ databases">
        <authorList>
            <person name="Hodson N. C."/>
            <person name="Mongue J. A."/>
            <person name="Jaron S. K."/>
        </authorList>
    </citation>
    <scope>NUCLEOTIDE SEQUENCE</scope>
</reference>
<dbReference type="EMBL" id="CAJVCH010353965">
    <property type="protein sequence ID" value="CAG7815839.1"/>
    <property type="molecule type" value="Genomic_DNA"/>
</dbReference>
<evidence type="ECO:0000313" key="1">
    <source>
        <dbReference type="EMBL" id="CAG7815839.1"/>
    </source>
</evidence>
<sequence length="45" mass="5146">GTRMNFLLHLSRPYAIVMVGKREARDKGNEVVFVGKEGEKAREKK</sequence>
<protein>
    <submittedName>
        <fullName evidence="1">Uncharacterized protein</fullName>
    </submittedName>
</protein>
<dbReference type="Proteomes" id="UP000708208">
    <property type="component" value="Unassembled WGS sequence"/>
</dbReference>
<organism evidence="1 2">
    <name type="scientific">Allacma fusca</name>
    <dbReference type="NCBI Taxonomy" id="39272"/>
    <lineage>
        <taxon>Eukaryota</taxon>
        <taxon>Metazoa</taxon>
        <taxon>Ecdysozoa</taxon>
        <taxon>Arthropoda</taxon>
        <taxon>Hexapoda</taxon>
        <taxon>Collembola</taxon>
        <taxon>Symphypleona</taxon>
        <taxon>Sminthuridae</taxon>
        <taxon>Allacma</taxon>
    </lineage>
</organism>
<proteinExistence type="predicted"/>
<dbReference type="AlphaFoldDB" id="A0A8J2L5I6"/>
<keyword evidence="2" id="KW-1185">Reference proteome</keyword>
<feature type="non-terminal residue" evidence="1">
    <location>
        <position position="1"/>
    </location>
</feature>
<comment type="caution">
    <text evidence="1">The sequence shown here is derived from an EMBL/GenBank/DDBJ whole genome shotgun (WGS) entry which is preliminary data.</text>
</comment>